<dbReference type="EMBL" id="BSNZ01000003">
    <property type="protein sequence ID" value="GLQ83260.1"/>
    <property type="molecule type" value="Genomic_DNA"/>
</dbReference>
<sequence length="143" mass="16448">MTAFTPRIDALLEEYHVMSLAVCAGHQHWAAPVFYVFDPLRMRLLFVTDPSTRHGLLLEQTGRAIATVSGQDRSIPFLRGLQMEGDAWRLGTADRKLSEHLYTDRFSIPLHLQPVYWAFTPLYIKAIDNRNGFGYKEEWGHSQ</sequence>
<comment type="caution">
    <text evidence="1">The sequence shown here is derived from an EMBL/GenBank/DDBJ whole genome shotgun (WGS) entry which is preliminary data.</text>
</comment>
<accession>A0AA37SDF7</accession>
<dbReference type="RefSeq" id="WP_141354170.1">
    <property type="nucleotide sequence ID" value="NZ_BARA01000026.1"/>
</dbReference>
<name>A0AA37SDF7_9PROT</name>
<proteinExistence type="predicted"/>
<dbReference type="Gene3D" id="2.30.110.10">
    <property type="entry name" value="Electron Transport, Fmn-binding Protein, Chain A"/>
    <property type="match status" value="1"/>
</dbReference>
<keyword evidence="2" id="KW-1185">Reference proteome</keyword>
<protein>
    <submittedName>
        <fullName evidence="1">UPF0306 protein</fullName>
    </submittedName>
</protein>
<dbReference type="SUPFAM" id="SSF50475">
    <property type="entry name" value="FMN-binding split barrel"/>
    <property type="match status" value="1"/>
</dbReference>
<reference evidence="2" key="1">
    <citation type="journal article" date="2019" name="Int. J. Syst. Evol. Microbiol.">
        <title>The Global Catalogue of Microorganisms (GCM) 10K type strain sequencing project: providing services to taxonomists for standard genome sequencing and annotation.</title>
        <authorList>
            <consortium name="The Broad Institute Genomics Platform"/>
            <consortium name="The Broad Institute Genome Sequencing Center for Infectious Disease"/>
            <person name="Wu L."/>
            <person name="Ma J."/>
        </authorList>
    </citation>
    <scope>NUCLEOTIDE SEQUENCE [LARGE SCALE GENOMIC DNA]</scope>
    <source>
        <strain evidence="2">NBRC 12467</strain>
    </source>
</reference>
<dbReference type="AlphaFoldDB" id="A0AA37SDF7"/>
<dbReference type="InterPro" id="IPR012349">
    <property type="entry name" value="Split_barrel_FMN-bd"/>
</dbReference>
<evidence type="ECO:0000313" key="2">
    <source>
        <dbReference type="Proteomes" id="UP001156708"/>
    </source>
</evidence>
<dbReference type="Proteomes" id="UP001156708">
    <property type="component" value="Unassembled WGS sequence"/>
</dbReference>
<organism evidence="1 2">
    <name type="scientific">Gluconobacter sphaericus NBRC 12467</name>
    <dbReference type="NCBI Taxonomy" id="1307951"/>
    <lineage>
        <taxon>Bacteria</taxon>
        <taxon>Pseudomonadati</taxon>
        <taxon>Pseudomonadota</taxon>
        <taxon>Alphaproteobacteria</taxon>
        <taxon>Acetobacterales</taxon>
        <taxon>Acetobacteraceae</taxon>
        <taxon>Gluconobacter</taxon>
    </lineage>
</organism>
<gene>
    <name evidence="1" type="ORF">GCM10007872_01680</name>
</gene>
<evidence type="ECO:0000313" key="1">
    <source>
        <dbReference type="EMBL" id="GLQ83260.1"/>
    </source>
</evidence>